<evidence type="ECO:0000313" key="2">
    <source>
        <dbReference type="Proteomes" id="UP000653358"/>
    </source>
</evidence>
<proteinExistence type="predicted"/>
<evidence type="ECO:0000313" key="1">
    <source>
        <dbReference type="EMBL" id="MBC3798005.1"/>
    </source>
</evidence>
<name>A0ABR6WNH8_9FIRM</name>
<reference evidence="1 2" key="1">
    <citation type="journal article" date="2020" name="mSystems">
        <title>Defining Genomic and Predicted Metabolic Features of the Acetobacterium Genus.</title>
        <authorList>
            <person name="Ross D.E."/>
            <person name="Marshall C.W."/>
            <person name="Gulliver D."/>
            <person name="May H.D."/>
            <person name="Norman R.S."/>
        </authorList>
    </citation>
    <scope>NUCLEOTIDE SEQUENCE [LARGE SCALE GENOMIC DNA]</scope>
    <source>
        <strain evidence="1 2">DSM 9173</strain>
    </source>
</reference>
<gene>
    <name evidence="1" type="ORF">GH807_13225</name>
</gene>
<dbReference type="RefSeq" id="WP_148603627.1">
    <property type="nucleotide sequence ID" value="NZ_RXYB01000010.1"/>
</dbReference>
<keyword evidence="2" id="KW-1185">Reference proteome</keyword>
<dbReference type="Proteomes" id="UP000653358">
    <property type="component" value="Unassembled WGS sequence"/>
</dbReference>
<dbReference type="EMBL" id="WJBB01000019">
    <property type="protein sequence ID" value="MBC3798005.1"/>
    <property type="molecule type" value="Genomic_DNA"/>
</dbReference>
<accession>A0ABR6WNH8</accession>
<protein>
    <submittedName>
        <fullName evidence="1">Uncharacterized protein</fullName>
    </submittedName>
</protein>
<comment type="caution">
    <text evidence="1">The sequence shown here is derived from an EMBL/GenBank/DDBJ whole genome shotgun (WGS) entry which is preliminary data.</text>
</comment>
<sequence>MMFEAVTTQSFERLSFGSDPRGQITSSRVKVPAGSVVKVYQFVPSTNGDPNAVIYWEGIPHFITTSQSFLKPL</sequence>
<organism evidence="1 2">
    <name type="scientific">Acetobacterium tundrae</name>
    <dbReference type="NCBI Taxonomy" id="132932"/>
    <lineage>
        <taxon>Bacteria</taxon>
        <taxon>Bacillati</taxon>
        <taxon>Bacillota</taxon>
        <taxon>Clostridia</taxon>
        <taxon>Eubacteriales</taxon>
        <taxon>Eubacteriaceae</taxon>
        <taxon>Acetobacterium</taxon>
    </lineage>
</organism>